<comment type="caution">
    <text evidence="4">The sequence shown here is derived from an EMBL/GenBank/DDBJ whole genome shotgun (WGS) entry which is preliminary data.</text>
</comment>
<dbReference type="STRING" id="1328313.DS2_12774"/>
<evidence type="ECO:0000313" key="5">
    <source>
        <dbReference type="Proteomes" id="UP000019276"/>
    </source>
</evidence>
<keyword evidence="1" id="KW-0732">Signal</keyword>
<dbReference type="InterPro" id="IPR049712">
    <property type="entry name" value="Poly_export"/>
</dbReference>
<sequence>MANDYKLGVGDQIQILVYDEADLTIETTINDNGQINFPFLGNILVVGKTPQQVQRLIGNGLKGDYLLHPVINVSVISYRPFYIHGEVKRPGAYPYQPGLNIDQAIALAGGLTDRASEKKITIKSELQGQIENQAGKLSSAISPGDTVIINQSFF</sequence>
<dbReference type="Gene3D" id="3.10.560.10">
    <property type="entry name" value="Outer membrane lipoprotein wza domain like"/>
    <property type="match status" value="1"/>
</dbReference>
<dbReference type="Pfam" id="PF02563">
    <property type="entry name" value="Poly_export"/>
    <property type="match status" value="1"/>
</dbReference>
<dbReference type="RefSeq" id="WP_051479854.1">
    <property type="nucleotide sequence ID" value="NZ_ARZY01000024.1"/>
</dbReference>
<feature type="domain" description="Soluble ligand binding" evidence="3">
    <location>
        <begin position="81"/>
        <end position="122"/>
    </location>
</feature>
<evidence type="ECO:0000259" key="3">
    <source>
        <dbReference type="Pfam" id="PF10531"/>
    </source>
</evidence>
<protein>
    <submittedName>
        <fullName evidence="4">Polysaccharide export protein</fullName>
    </submittedName>
</protein>
<dbReference type="eggNOG" id="COG1596">
    <property type="taxonomic scope" value="Bacteria"/>
</dbReference>
<dbReference type="PANTHER" id="PTHR33619">
    <property type="entry name" value="POLYSACCHARIDE EXPORT PROTEIN GFCE-RELATED"/>
    <property type="match status" value="1"/>
</dbReference>
<gene>
    <name evidence="4" type="ORF">DS2_12774</name>
</gene>
<dbReference type="Proteomes" id="UP000019276">
    <property type="component" value="Unassembled WGS sequence"/>
</dbReference>
<keyword evidence="5" id="KW-1185">Reference proteome</keyword>
<proteinExistence type="predicted"/>
<dbReference type="PATRIC" id="fig|1328313.3.peg.2606"/>
<evidence type="ECO:0000259" key="2">
    <source>
        <dbReference type="Pfam" id="PF02563"/>
    </source>
</evidence>
<reference evidence="4 5" key="1">
    <citation type="journal article" date="2014" name="Genome Announc.">
        <title>Draft Genome Sequence of the Agar-Degrading Bacterium Catenovulum sp. Strain DS-2, Isolated from Intestines of Haliotis diversicolor.</title>
        <authorList>
            <person name="Shan D."/>
            <person name="Li X."/>
            <person name="Gu Z."/>
            <person name="Wei G."/>
            <person name="Gao Z."/>
            <person name="Shao Z."/>
        </authorList>
    </citation>
    <scope>NUCLEOTIDE SEQUENCE [LARGE SCALE GENOMIC DNA]</scope>
    <source>
        <strain evidence="4 5">DS-2</strain>
    </source>
</reference>
<evidence type="ECO:0000313" key="4">
    <source>
        <dbReference type="EMBL" id="EWH09409.1"/>
    </source>
</evidence>
<evidence type="ECO:0000256" key="1">
    <source>
        <dbReference type="ARBA" id="ARBA00022729"/>
    </source>
</evidence>
<dbReference type="Gene3D" id="3.30.1950.10">
    <property type="entry name" value="wza like domain"/>
    <property type="match status" value="1"/>
</dbReference>
<dbReference type="GO" id="GO:0015159">
    <property type="term" value="F:polysaccharide transmembrane transporter activity"/>
    <property type="evidence" value="ECO:0007669"/>
    <property type="project" value="InterPro"/>
</dbReference>
<dbReference type="AlphaFoldDB" id="W7Q9B6"/>
<dbReference type="EMBL" id="ARZY01000024">
    <property type="protein sequence ID" value="EWH09409.1"/>
    <property type="molecule type" value="Genomic_DNA"/>
</dbReference>
<dbReference type="InterPro" id="IPR003715">
    <property type="entry name" value="Poly_export_N"/>
</dbReference>
<dbReference type="OrthoDB" id="9808948at2"/>
<feature type="domain" description="Polysaccharide export protein N-terminal" evidence="2">
    <location>
        <begin position="3"/>
        <end position="75"/>
    </location>
</feature>
<organism evidence="4 5">
    <name type="scientific">Catenovulum agarivorans DS-2</name>
    <dbReference type="NCBI Taxonomy" id="1328313"/>
    <lineage>
        <taxon>Bacteria</taxon>
        <taxon>Pseudomonadati</taxon>
        <taxon>Pseudomonadota</taxon>
        <taxon>Gammaproteobacteria</taxon>
        <taxon>Alteromonadales</taxon>
        <taxon>Alteromonadaceae</taxon>
        <taxon>Catenovulum</taxon>
    </lineage>
</organism>
<dbReference type="Pfam" id="PF10531">
    <property type="entry name" value="SLBB"/>
    <property type="match status" value="1"/>
</dbReference>
<dbReference type="InterPro" id="IPR019554">
    <property type="entry name" value="Soluble_ligand-bd"/>
</dbReference>
<accession>W7Q9B6</accession>
<name>W7Q9B6_9ALTE</name>
<dbReference type="PANTHER" id="PTHR33619:SF3">
    <property type="entry name" value="POLYSACCHARIDE EXPORT PROTEIN GFCE-RELATED"/>
    <property type="match status" value="1"/>
</dbReference>